<dbReference type="AlphaFoldDB" id="A0A1Y2SXW6"/>
<dbReference type="STRING" id="1160091.B9T39_05175"/>
<proteinExistence type="predicted"/>
<organism evidence="2 3">
    <name type="scientific">Alloscardovia macacae</name>
    <dbReference type="NCBI Taxonomy" id="1160091"/>
    <lineage>
        <taxon>Bacteria</taxon>
        <taxon>Bacillati</taxon>
        <taxon>Actinomycetota</taxon>
        <taxon>Actinomycetes</taxon>
        <taxon>Bifidobacteriales</taxon>
        <taxon>Bifidobacteriaceae</taxon>
        <taxon>Alloscardovia</taxon>
    </lineage>
</organism>
<dbReference type="Proteomes" id="UP000243540">
    <property type="component" value="Unassembled WGS sequence"/>
</dbReference>
<evidence type="ECO:0000313" key="2">
    <source>
        <dbReference type="EMBL" id="OTA29046.1"/>
    </source>
</evidence>
<protein>
    <recommendedName>
        <fullName evidence="1">Type I restriction modification DNA specificity domain-containing protein</fullName>
    </recommendedName>
</protein>
<comment type="caution">
    <text evidence="2">The sequence shown here is derived from an EMBL/GenBank/DDBJ whole genome shotgun (WGS) entry which is preliminary data.</text>
</comment>
<dbReference type="InterPro" id="IPR000055">
    <property type="entry name" value="Restrct_endonuc_typeI_TRD"/>
</dbReference>
<feature type="domain" description="Type I restriction modification DNA specificity" evidence="1">
    <location>
        <begin position="2"/>
        <end position="171"/>
    </location>
</feature>
<feature type="domain" description="Type I restriction modification DNA specificity" evidence="1">
    <location>
        <begin position="218"/>
        <end position="367"/>
    </location>
</feature>
<accession>A0A1Y2SXW6</accession>
<reference evidence="2 3" key="1">
    <citation type="submission" date="2017-04" db="EMBL/GenBank/DDBJ databases">
        <title>Draft genome sequences of Alloscardovia macacae UMA81211 and UMA81212 isolated from the feces of a rhesus macaque (Macaca mulatta).</title>
        <authorList>
            <person name="Albert K."/>
            <person name="Sela D.A."/>
        </authorList>
    </citation>
    <scope>NUCLEOTIDE SEQUENCE [LARGE SCALE GENOMIC DNA]</scope>
    <source>
        <strain evidence="2 3">UMA81212</strain>
    </source>
</reference>
<sequence length="389" mass="44263">MFKMFKVGELFDIHPTVAYKMKNDELFASGGTTPVLSNSSVNNGIGGYCGLAPTEQGHMITFSDTTTGADTMFYQPSSFIGYPHVQGMYPFEPDKWDEKCYLYVISCIRKSAGNGWSYAVKFNRALVKELLIELPVIESSEPNHECTVNDIDYKYMQDRITELEQDRITELDTYLIASGLDDYELNDEDKEILSLSPESTSDEASTSEADCKNGKVRFKKYLLDDLFESATGDVDLQQKDINGKGQFFVNSGVDNQGIKGKTDRKARIFPSNTITIDFWGNAYYRDFDYKMATHNHVFSLSGKILRNRLVGLYIVSMLSKVPTLFSYNNMATWNKLKLLKISLPVNANEEIDFEYMERYIRAIEKLTIADVSKYKNRLIATTKQVVIQQ</sequence>
<dbReference type="EMBL" id="NEKC01000009">
    <property type="protein sequence ID" value="OTA29046.1"/>
    <property type="molecule type" value="Genomic_DNA"/>
</dbReference>
<dbReference type="SUPFAM" id="SSF116734">
    <property type="entry name" value="DNA methylase specificity domain"/>
    <property type="match status" value="1"/>
</dbReference>
<dbReference type="REBASE" id="211501">
    <property type="entry name" value="S.Ama1212ORF5170P"/>
</dbReference>
<dbReference type="RefSeq" id="WP_086106749.1">
    <property type="nucleotide sequence ID" value="NZ_NEKC01000009.1"/>
</dbReference>
<dbReference type="Pfam" id="PF01420">
    <property type="entry name" value="Methylase_S"/>
    <property type="match status" value="2"/>
</dbReference>
<dbReference type="GO" id="GO:0003677">
    <property type="term" value="F:DNA binding"/>
    <property type="evidence" value="ECO:0007669"/>
    <property type="project" value="InterPro"/>
</dbReference>
<evidence type="ECO:0000313" key="3">
    <source>
        <dbReference type="Proteomes" id="UP000243540"/>
    </source>
</evidence>
<evidence type="ECO:0000259" key="1">
    <source>
        <dbReference type="Pfam" id="PF01420"/>
    </source>
</evidence>
<name>A0A1Y2SXW6_9BIFI</name>
<gene>
    <name evidence="2" type="ORF">B9T39_05175</name>
</gene>